<comment type="subcellular location">
    <subcellularLocation>
        <location evidence="1">Nucleus</location>
    </subcellularLocation>
</comment>
<evidence type="ECO:0000313" key="5">
    <source>
        <dbReference type="Proteomes" id="UP000242450"/>
    </source>
</evidence>
<feature type="non-terminal residue" evidence="4">
    <location>
        <position position="124"/>
    </location>
</feature>
<comment type="caution">
    <text evidence="4">The sequence shown here is derived from an EMBL/GenBank/DDBJ whole genome shotgun (WGS) entry which is preliminary data.</text>
</comment>
<feature type="non-terminal residue" evidence="4">
    <location>
        <position position="1"/>
    </location>
</feature>
<keyword evidence="5" id="KW-1185">Reference proteome</keyword>
<accession>A0A212CGB8</accession>
<proteinExistence type="predicted"/>
<name>A0A212CGB8_CEREH</name>
<dbReference type="PRINTS" id="PR01743">
    <property type="entry name" value="SSDNABINDING"/>
</dbReference>
<gene>
    <name evidence="4" type="ORF">Celaphus_00002510</name>
</gene>
<dbReference type="PANTHER" id="PTHR12610:SF12">
    <property type="entry name" value="SEQUENCE-SPECIFIC SINGLE-STRANDED DNA-BINDING PROTEIN, ISOFORM D"/>
    <property type="match status" value="1"/>
</dbReference>
<dbReference type="OrthoDB" id="9804748at2759"/>
<dbReference type="Proteomes" id="UP000242450">
    <property type="component" value="Chromosome 20"/>
</dbReference>
<evidence type="ECO:0000256" key="3">
    <source>
        <dbReference type="ARBA" id="ARBA00023242"/>
    </source>
</evidence>
<dbReference type="GO" id="GO:0005634">
    <property type="term" value="C:nucleus"/>
    <property type="evidence" value="ECO:0007669"/>
    <property type="project" value="UniProtKB-SubCell"/>
</dbReference>
<dbReference type="AlphaFoldDB" id="A0A212CGB8"/>
<sequence>VLGAPRSPGLSLPGPSKLGRGLALYVYEYLLHVGAQKSAQTFLSEVSGTPPIIQFLDTPSSPSFDGKKTSRWENRLGFCTRGGAYFGTFTVQLLKGETLVNIQVKQKPFMITAEREKLANGTYG</sequence>
<dbReference type="InterPro" id="IPR006594">
    <property type="entry name" value="LisH"/>
</dbReference>
<evidence type="ECO:0000313" key="4">
    <source>
        <dbReference type="EMBL" id="OWK05058.1"/>
    </source>
</evidence>
<dbReference type="PROSITE" id="PS50896">
    <property type="entry name" value="LISH"/>
    <property type="match status" value="1"/>
</dbReference>
<reference evidence="4 5" key="1">
    <citation type="journal article" date="2018" name="Mol. Genet. Genomics">
        <title>The red deer Cervus elaphus genome CerEla1.0: sequencing, annotating, genes, and chromosomes.</title>
        <authorList>
            <person name="Bana N.A."/>
            <person name="Nyiri A."/>
            <person name="Nagy J."/>
            <person name="Frank K."/>
            <person name="Nagy T."/>
            <person name="Steger V."/>
            <person name="Schiller M."/>
            <person name="Lakatos P."/>
            <person name="Sugar L."/>
            <person name="Horn P."/>
            <person name="Barta E."/>
            <person name="Orosz L."/>
        </authorList>
    </citation>
    <scope>NUCLEOTIDE SEQUENCE [LARGE SCALE GENOMIC DNA]</scope>
    <source>
        <strain evidence="4">Hungarian</strain>
    </source>
</reference>
<evidence type="ECO:0000256" key="1">
    <source>
        <dbReference type="ARBA" id="ARBA00004123"/>
    </source>
</evidence>
<dbReference type="GO" id="GO:0045944">
    <property type="term" value="P:positive regulation of transcription by RNA polymerase II"/>
    <property type="evidence" value="ECO:0007669"/>
    <property type="project" value="TreeGrafter"/>
</dbReference>
<keyword evidence="2" id="KW-0238">DNA-binding</keyword>
<evidence type="ECO:0000256" key="2">
    <source>
        <dbReference type="ARBA" id="ARBA00023125"/>
    </source>
</evidence>
<keyword evidence="3" id="KW-0539">Nucleus</keyword>
<dbReference type="PANTHER" id="PTHR12610">
    <property type="entry name" value="SINGLE STRANDED DNA BINDING PROTEIN"/>
    <property type="match status" value="1"/>
</dbReference>
<dbReference type="EMBL" id="MKHE01000020">
    <property type="protein sequence ID" value="OWK05058.1"/>
    <property type="molecule type" value="Genomic_DNA"/>
</dbReference>
<dbReference type="GO" id="GO:0003697">
    <property type="term" value="F:single-stranded DNA binding"/>
    <property type="evidence" value="ECO:0007669"/>
    <property type="project" value="InterPro"/>
</dbReference>
<dbReference type="InterPro" id="IPR008116">
    <property type="entry name" value="SSDP_DNA-bd"/>
</dbReference>
<organism evidence="4 5">
    <name type="scientific">Cervus elaphus hippelaphus</name>
    <name type="common">European red deer</name>
    <dbReference type="NCBI Taxonomy" id="46360"/>
    <lineage>
        <taxon>Eukaryota</taxon>
        <taxon>Metazoa</taxon>
        <taxon>Chordata</taxon>
        <taxon>Craniata</taxon>
        <taxon>Vertebrata</taxon>
        <taxon>Euteleostomi</taxon>
        <taxon>Mammalia</taxon>
        <taxon>Eutheria</taxon>
        <taxon>Laurasiatheria</taxon>
        <taxon>Artiodactyla</taxon>
        <taxon>Ruminantia</taxon>
        <taxon>Pecora</taxon>
        <taxon>Cervidae</taxon>
        <taxon>Cervinae</taxon>
        <taxon>Cervus</taxon>
    </lineage>
</organism>
<protein>
    <submittedName>
        <fullName evidence="4">Uncharacterized protein</fullName>
    </submittedName>
</protein>